<dbReference type="Pfam" id="PF03061">
    <property type="entry name" value="4HBT"/>
    <property type="match status" value="1"/>
</dbReference>
<organism evidence="4 5">
    <name type="scientific">Orrella daihaiensis</name>
    <dbReference type="NCBI Taxonomy" id="2782176"/>
    <lineage>
        <taxon>Bacteria</taxon>
        <taxon>Pseudomonadati</taxon>
        <taxon>Pseudomonadota</taxon>
        <taxon>Betaproteobacteria</taxon>
        <taxon>Burkholderiales</taxon>
        <taxon>Alcaligenaceae</taxon>
        <taxon>Orrella</taxon>
    </lineage>
</organism>
<name>A0ABY4AIC8_9BURK</name>
<proteinExistence type="inferred from homology"/>
<dbReference type="CDD" id="cd03443">
    <property type="entry name" value="PaaI_thioesterase"/>
    <property type="match status" value="1"/>
</dbReference>
<dbReference type="InterPro" id="IPR029069">
    <property type="entry name" value="HotDog_dom_sf"/>
</dbReference>
<evidence type="ECO:0000259" key="3">
    <source>
        <dbReference type="Pfam" id="PF03061"/>
    </source>
</evidence>
<keyword evidence="2" id="KW-0378">Hydrolase</keyword>
<dbReference type="InterPro" id="IPR006683">
    <property type="entry name" value="Thioestr_dom"/>
</dbReference>
<evidence type="ECO:0000256" key="1">
    <source>
        <dbReference type="ARBA" id="ARBA00008324"/>
    </source>
</evidence>
<dbReference type="PANTHER" id="PTHR21660">
    <property type="entry name" value="THIOESTERASE SUPERFAMILY MEMBER-RELATED"/>
    <property type="match status" value="1"/>
</dbReference>
<comment type="similarity">
    <text evidence="1">Belongs to the thioesterase PaaI family.</text>
</comment>
<feature type="domain" description="Thioesterase" evidence="3">
    <location>
        <begin position="50"/>
        <end position="125"/>
    </location>
</feature>
<dbReference type="NCBIfam" id="TIGR00369">
    <property type="entry name" value="unchar_dom_1"/>
    <property type="match status" value="1"/>
</dbReference>
<protein>
    <submittedName>
        <fullName evidence="4">PaaI family thioesterase</fullName>
    </submittedName>
</protein>
<accession>A0ABY4AIC8</accession>
<dbReference type="InterPro" id="IPR003736">
    <property type="entry name" value="PAAI_dom"/>
</dbReference>
<dbReference type="RefSeq" id="WP_243477551.1">
    <property type="nucleotide sequence ID" value="NZ_CP063982.1"/>
</dbReference>
<reference evidence="4 5" key="1">
    <citation type="submission" date="2020-11" db="EMBL/GenBank/DDBJ databases">
        <title>Algicoccus daihaiensis sp.nov., isolated from Daihai Lake in Inner Mongolia.</title>
        <authorList>
            <person name="Kai J."/>
        </authorList>
    </citation>
    <scope>NUCLEOTIDE SEQUENCE [LARGE SCALE GENOMIC DNA]</scope>
    <source>
        <strain evidence="5">f23</strain>
    </source>
</reference>
<keyword evidence="5" id="KW-1185">Reference proteome</keyword>
<evidence type="ECO:0000256" key="2">
    <source>
        <dbReference type="ARBA" id="ARBA00022801"/>
    </source>
</evidence>
<sequence length="138" mass="14777">MAILASADQVSFFGYHIPYLEHLGVVPVKCENDTAITRMPIKPHLVNSRGHVHGGALMSVLDFTLSAAGRSHDLTGVSMATIDMSTSFMAPGATDLTIKATCIHRGGSICFCEGEIRDADNKLVAKATASFKMLKVNR</sequence>
<dbReference type="InterPro" id="IPR039298">
    <property type="entry name" value="ACOT13"/>
</dbReference>
<dbReference type="Proteomes" id="UP000831607">
    <property type="component" value="Chromosome"/>
</dbReference>
<dbReference type="PANTHER" id="PTHR21660:SF1">
    <property type="entry name" value="ACYL-COENZYME A THIOESTERASE 13"/>
    <property type="match status" value="1"/>
</dbReference>
<evidence type="ECO:0000313" key="5">
    <source>
        <dbReference type="Proteomes" id="UP000831607"/>
    </source>
</evidence>
<dbReference type="SUPFAM" id="SSF54637">
    <property type="entry name" value="Thioesterase/thiol ester dehydrase-isomerase"/>
    <property type="match status" value="1"/>
</dbReference>
<gene>
    <name evidence="4" type="ORF">DHf2319_07770</name>
</gene>
<evidence type="ECO:0000313" key="4">
    <source>
        <dbReference type="EMBL" id="UOD49391.1"/>
    </source>
</evidence>
<dbReference type="Gene3D" id="3.10.129.10">
    <property type="entry name" value="Hotdog Thioesterase"/>
    <property type="match status" value="1"/>
</dbReference>
<dbReference type="EMBL" id="CP063982">
    <property type="protein sequence ID" value="UOD49391.1"/>
    <property type="molecule type" value="Genomic_DNA"/>
</dbReference>